<proteinExistence type="predicted"/>
<protein>
    <submittedName>
        <fullName evidence="1">Uncharacterized protein</fullName>
    </submittedName>
</protein>
<keyword evidence="2" id="KW-1185">Reference proteome</keyword>
<dbReference type="EMBL" id="LT934425">
    <property type="protein sequence ID" value="SOH04976.1"/>
    <property type="molecule type" value="Genomic_DNA"/>
</dbReference>
<evidence type="ECO:0000313" key="2">
    <source>
        <dbReference type="Proteomes" id="UP000221734"/>
    </source>
</evidence>
<organism evidence="1 2">
    <name type="scientific">Kuenenia stuttgartiensis</name>
    <dbReference type="NCBI Taxonomy" id="174633"/>
    <lineage>
        <taxon>Bacteria</taxon>
        <taxon>Pseudomonadati</taxon>
        <taxon>Planctomycetota</taxon>
        <taxon>Candidatus Brocadiia</taxon>
        <taxon>Candidatus Brocadiales</taxon>
        <taxon>Candidatus Brocadiaceae</taxon>
        <taxon>Candidatus Kuenenia</taxon>
    </lineage>
</organism>
<name>A0A2C9CH13_KUEST</name>
<dbReference type="Proteomes" id="UP000221734">
    <property type="component" value="Chromosome Kuenenia_stuttgartiensis_MBR1"/>
</dbReference>
<accession>A0A2C9CH13</accession>
<dbReference type="KEGG" id="kst:KSMBR1_2489"/>
<sequence length="85" mass="9404">MLRPCTTFALFLLMSFHHNLLSDTTFLVCGVFRKTDSFDYALRANIVNSREATPIPNQTTLAKSILLRKDAEKGNANSAANSALK</sequence>
<reference evidence="2" key="1">
    <citation type="submission" date="2017-10" db="EMBL/GenBank/DDBJ databases">
        <authorList>
            <person name="Frank J."/>
        </authorList>
    </citation>
    <scope>NUCLEOTIDE SEQUENCE [LARGE SCALE GENOMIC DNA]</scope>
</reference>
<evidence type="ECO:0000313" key="1">
    <source>
        <dbReference type="EMBL" id="SOH04976.1"/>
    </source>
</evidence>
<dbReference type="AlphaFoldDB" id="A0A2C9CH13"/>
<gene>
    <name evidence="1" type="ORF">KSMBR1_2489</name>
</gene>